<dbReference type="PANTHER" id="PTHR43633">
    <property type="entry name" value="ALCOHOL DEHYDROGENASE YQHD"/>
    <property type="match status" value="1"/>
</dbReference>
<accession>A0A2P6AT17</accession>
<keyword evidence="3" id="KW-0560">Oxidoreductase</keyword>
<dbReference type="RefSeq" id="WP_105191937.1">
    <property type="nucleotide sequence ID" value="NZ_PTQZ01000082.1"/>
</dbReference>
<dbReference type="Gene3D" id="1.20.1090.10">
    <property type="entry name" value="Dehydroquinate synthase-like - alpha domain"/>
    <property type="match status" value="1"/>
</dbReference>
<gene>
    <name evidence="6" type="ORF">C5O18_04800</name>
</gene>
<dbReference type="OrthoDB" id="9815791at2"/>
<dbReference type="GO" id="GO:0008106">
    <property type="term" value="F:alcohol dehydrogenase (NADP+) activity"/>
    <property type="evidence" value="ECO:0007669"/>
    <property type="project" value="TreeGrafter"/>
</dbReference>
<dbReference type="InterPro" id="IPR044731">
    <property type="entry name" value="BDH-like"/>
</dbReference>
<dbReference type="SUPFAM" id="SSF56796">
    <property type="entry name" value="Dehydroquinate synthase-like"/>
    <property type="match status" value="1"/>
</dbReference>
<dbReference type="GO" id="GO:1990362">
    <property type="term" value="F:butanol dehydrogenase (NAD+) activity"/>
    <property type="evidence" value="ECO:0007669"/>
    <property type="project" value="InterPro"/>
</dbReference>
<dbReference type="InterPro" id="IPR056798">
    <property type="entry name" value="ADH_Fe_C"/>
</dbReference>
<feature type="domain" description="Alcohol dehydrogenase iron-type/glycerol dehydrogenase GldA" evidence="4">
    <location>
        <begin position="9"/>
        <end position="175"/>
    </location>
</feature>
<evidence type="ECO:0000313" key="7">
    <source>
        <dbReference type="Proteomes" id="UP000243900"/>
    </source>
</evidence>
<organism evidence="6 7">
    <name type="scientific">Amnimonas aquatica</name>
    <dbReference type="NCBI Taxonomy" id="2094561"/>
    <lineage>
        <taxon>Bacteria</taxon>
        <taxon>Pseudomonadati</taxon>
        <taxon>Pseudomonadota</taxon>
        <taxon>Gammaproteobacteria</taxon>
        <taxon>Moraxellales</taxon>
        <taxon>Moraxellaceae</taxon>
        <taxon>Amnimonas</taxon>
    </lineage>
</organism>
<comment type="similarity">
    <text evidence="2">Belongs to the iron-containing alcohol dehydrogenase family.</text>
</comment>
<dbReference type="PANTHER" id="PTHR43633:SF1">
    <property type="entry name" value="ALCOHOL DEHYDROGENASE YQHD"/>
    <property type="match status" value="1"/>
</dbReference>
<comment type="cofactor">
    <cofactor evidence="1">
        <name>Fe cation</name>
        <dbReference type="ChEBI" id="CHEBI:24875"/>
    </cofactor>
</comment>
<evidence type="ECO:0000256" key="1">
    <source>
        <dbReference type="ARBA" id="ARBA00001962"/>
    </source>
</evidence>
<dbReference type="GO" id="GO:0005829">
    <property type="term" value="C:cytosol"/>
    <property type="evidence" value="ECO:0007669"/>
    <property type="project" value="TreeGrafter"/>
</dbReference>
<dbReference type="Pfam" id="PF00465">
    <property type="entry name" value="Fe-ADH"/>
    <property type="match status" value="1"/>
</dbReference>
<dbReference type="Proteomes" id="UP000243900">
    <property type="component" value="Unassembled WGS sequence"/>
</dbReference>
<sequence>MLNFTYRNPVKVLFGTGMIAAIGKEIPAGARVLVTYGGGSVQKTGTLAEVRAALDGRTVIEFGGIEPNPSYETLMRAVALAREENADWILAVGGGSVMDGSKFIAAAVHHEGDPLEILHSRGRAVKQALPLGVVVTLAATGSETNSGSVVTHLATHSKLAFSHPLLYPRFAVMDPAKTLTLPVRQVGNGVVDAFVHVVEQYLTYPVDARIQDRFAEGILLTLIEEGPRALSEPDNVDVRANLMWAASQALNGLIGAGVPQDWSTHMLGHELTAAHGLDHAQTLAIVLPAMLAERRDAKREKLLQYAERVWGLTPAADETRAGGDARIDAAIARTRDFFERMQVPTRLSAYGIGTEALDHLLAQLQAHGMVKLGERQEVTPEVSRRVLEACL</sequence>
<dbReference type="PROSITE" id="PS00060">
    <property type="entry name" value="ADH_IRON_2"/>
    <property type="match status" value="1"/>
</dbReference>
<dbReference type="FunFam" id="3.40.50.1970:FF:000003">
    <property type="entry name" value="Alcohol dehydrogenase, iron-containing"/>
    <property type="match status" value="1"/>
</dbReference>
<dbReference type="AlphaFoldDB" id="A0A2P6AT17"/>
<comment type="caution">
    <text evidence="6">The sequence shown here is derived from an EMBL/GenBank/DDBJ whole genome shotgun (WGS) entry which is preliminary data.</text>
</comment>
<dbReference type="GO" id="GO:0046872">
    <property type="term" value="F:metal ion binding"/>
    <property type="evidence" value="ECO:0007669"/>
    <property type="project" value="InterPro"/>
</dbReference>
<feature type="domain" description="Fe-containing alcohol dehydrogenase-like C-terminal" evidence="5">
    <location>
        <begin position="189"/>
        <end position="360"/>
    </location>
</feature>
<evidence type="ECO:0000259" key="4">
    <source>
        <dbReference type="Pfam" id="PF00465"/>
    </source>
</evidence>
<proteinExistence type="inferred from homology"/>
<dbReference type="InterPro" id="IPR001670">
    <property type="entry name" value="ADH_Fe/GldA"/>
</dbReference>
<protein>
    <submittedName>
        <fullName evidence="6">NADH-dependent alcohol dehydrogenase</fullName>
    </submittedName>
</protein>
<evidence type="ECO:0000259" key="5">
    <source>
        <dbReference type="Pfam" id="PF25137"/>
    </source>
</evidence>
<dbReference type="EMBL" id="PTQZ01000082">
    <property type="protein sequence ID" value="PQA44690.1"/>
    <property type="molecule type" value="Genomic_DNA"/>
</dbReference>
<evidence type="ECO:0000256" key="3">
    <source>
        <dbReference type="ARBA" id="ARBA00023002"/>
    </source>
</evidence>
<dbReference type="CDD" id="cd08187">
    <property type="entry name" value="BDH"/>
    <property type="match status" value="1"/>
</dbReference>
<evidence type="ECO:0000313" key="6">
    <source>
        <dbReference type="EMBL" id="PQA44690.1"/>
    </source>
</evidence>
<dbReference type="GO" id="GO:1990002">
    <property type="term" value="F:methylglyoxal reductase (NADPH) (acetol producing) activity"/>
    <property type="evidence" value="ECO:0007669"/>
    <property type="project" value="TreeGrafter"/>
</dbReference>
<dbReference type="Pfam" id="PF25137">
    <property type="entry name" value="ADH_Fe_C"/>
    <property type="match status" value="1"/>
</dbReference>
<dbReference type="InterPro" id="IPR018211">
    <property type="entry name" value="ADH_Fe_CS"/>
</dbReference>
<name>A0A2P6AT17_9GAMM</name>
<reference evidence="7" key="1">
    <citation type="submission" date="2018-02" db="EMBL/GenBank/DDBJ databases">
        <title>Genome sequencing of Solimonas sp. HR-BB.</title>
        <authorList>
            <person name="Lee Y."/>
            <person name="Jeon C.O."/>
        </authorList>
    </citation>
    <scope>NUCLEOTIDE SEQUENCE [LARGE SCALE GENOMIC DNA]</scope>
    <source>
        <strain evidence="7">HR-E</strain>
    </source>
</reference>
<dbReference type="Gene3D" id="3.40.50.1970">
    <property type="match status" value="1"/>
</dbReference>
<keyword evidence="7" id="KW-1185">Reference proteome</keyword>
<dbReference type="FunFam" id="1.20.1090.10:FF:000005">
    <property type="entry name" value="Alcohol dehydrogenase YqhD"/>
    <property type="match status" value="1"/>
</dbReference>
<evidence type="ECO:0000256" key="2">
    <source>
        <dbReference type="ARBA" id="ARBA00007358"/>
    </source>
</evidence>